<evidence type="ECO:0000256" key="2">
    <source>
        <dbReference type="SAM" id="Phobius"/>
    </source>
</evidence>
<evidence type="ECO:0000256" key="1">
    <source>
        <dbReference type="SAM" id="MobiDB-lite"/>
    </source>
</evidence>
<evidence type="ECO:0000313" key="3">
    <source>
        <dbReference type="EMBL" id="GAL02950.1"/>
    </source>
</evidence>
<keyword evidence="2" id="KW-0472">Membrane</keyword>
<dbReference type="AlphaFoldDB" id="A0A090QIJ5"/>
<feature type="region of interest" description="Disordered" evidence="1">
    <location>
        <begin position="41"/>
        <end position="67"/>
    </location>
</feature>
<dbReference type="Proteomes" id="UP000029227">
    <property type="component" value="Unassembled WGS sequence"/>
</dbReference>
<feature type="transmembrane region" description="Helical" evidence="2">
    <location>
        <begin position="71"/>
        <end position="91"/>
    </location>
</feature>
<sequence>MDLLDSLGETLGGVWDSAMQGGEQWVQSWFDNEANKVASAAPEQNRVPQYLEPAKQPTGQPVPESGMDTQTMLLIGGGALMVTLVVVALVMKGK</sequence>
<proteinExistence type="predicted"/>
<gene>
    <name evidence="3" type="ORF">JCM19237_5843</name>
</gene>
<protein>
    <submittedName>
        <fullName evidence="3">Uncharacterized protein</fullName>
    </submittedName>
</protein>
<keyword evidence="2" id="KW-1133">Transmembrane helix</keyword>
<comment type="caution">
    <text evidence="3">The sequence shown here is derived from an EMBL/GenBank/DDBJ whole genome shotgun (WGS) entry which is preliminary data.</text>
</comment>
<dbReference type="STRING" id="754436.JCM19237_5843"/>
<accession>A0A090QIJ5</accession>
<evidence type="ECO:0000313" key="4">
    <source>
        <dbReference type="Proteomes" id="UP000029227"/>
    </source>
</evidence>
<organism evidence="3 4">
    <name type="scientific">Photobacterium aphoticum</name>
    <dbReference type="NCBI Taxonomy" id="754436"/>
    <lineage>
        <taxon>Bacteria</taxon>
        <taxon>Pseudomonadati</taxon>
        <taxon>Pseudomonadota</taxon>
        <taxon>Gammaproteobacteria</taxon>
        <taxon>Vibrionales</taxon>
        <taxon>Vibrionaceae</taxon>
        <taxon>Photobacterium</taxon>
    </lineage>
</organism>
<reference evidence="3 4" key="1">
    <citation type="journal article" date="2014" name="Genome Announc.">
        <title>Draft Genome Sequences of Two Vibrionaceae Species, Vibrio ponticus C121 and Photobacterium aphoticum C119, Isolated as Coral Reef Microbiota.</title>
        <authorList>
            <person name="Al-saari N."/>
            <person name="Meirelles P.M."/>
            <person name="Mino S."/>
            <person name="Suda W."/>
            <person name="Oshima K."/>
            <person name="Hattori M."/>
            <person name="Ohkuma M."/>
            <person name="Thompson F.L."/>
            <person name="Gomez-Gil B."/>
            <person name="Sawabe T."/>
            <person name="Sawabe T."/>
        </authorList>
    </citation>
    <scope>NUCLEOTIDE SEQUENCE [LARGE SCALE GENOMIC DNA]</scope>
    <source>
        <strain evidence="3 4">JCM 19237</strain>
    </source>
</reference>
<keyword evidence="2" id="KW-0812">Transmembrane</keyword>
<name>A0A090QIJ5_9GAMM</name>
<dbReference type="EMBL" id="BBMN01000001">
    <property type="protein sequence ID" value="GAL02950.1"/>
    <property type="molecule type" value="Genomic_DNA"/>
</dbReference>